<comment type="caution">
    <text evidence="2">The sequence shown here is derived from an EMBL/GenBank/DDBJ whole genome shotgun (WGS) entry which is preliminary data.</text>
</comment>
<gene>
    <name evidence="2" type="ORF">UJA718_LOCUS49964</name>
</gene>
<reference evidence="2" key="1">
    <citation type="submission" date="2021-02" db="EMBL/GenBank/DDBJ databases">
        <authorList>
            <person name="Nowell W R."/>
        </authorList>
    </citation>
    <scope>NUCLEOTIDE SEQUENCE</scope>
</reference>
<dbReference type="AlphaFoldDB" id="A0A822A790"/>
<accession>A0A822A790</accession>
<evidence type="ECO:0000313" key="2">
    <source>
        <dbReference type="EMBL" id="CAF4993677.1"/>
    </source>
</evidence>
<feature type="region of interest" description="Disordered" evidence="1">
    <location>
        <begin position="59"/>
        <end position="80"/>
    </location>
</feature>
<feature type="non-terminal residue" evidence="2">
    <location>
        <position position="80"/>
    </location>
</feature>
<sequence>IPTRSENLLDYNTARYLQLDQPCNLLTSLKDNLSTPTTTLTPITDIRYDIVDMFTKGTTSHLHPQQQQHQQVSPLPSIAS</sequence>
<feature type="compositionally biased region" description="Low complexity" evidence="1">
    <location>
        <begin position="60"/>
        <end position="80"/>
    </location>
</feature>
<proteinExistence type="predicted"/>
<name>A0A822A790_9BILA</name>
<protein>
    <submittedName>
        <fullName evidence="2">Uncharacterized protein</fullName>
    </submittedName>
</protein>
<feature type="non-terminal residue" evidence="2">
    <location>
        <position position="1"/>
    </location>
</feature>
<evidence type="ECO:0000313" key="3">
    <source>
        <dbReference type="Proteomes" id="UP000663873"/>
    </source>
</evidence>
<evidence type="ECO:0000256" key="1">
    <source>
        <dbReference type="SAM" id="MobiDB-lite"/>
    </source>
</evidence>
<dbReference type="EMBL" id="CAJOBP010107608">
    <property type="protein sequence ID" value="CAF4993677.1"/>
    <property type="molecule type" value="Genomic_DNA"/>
</dbReference>
<keyword evidence="3" id="KW-1185">Reference proteome</keyword>
<dbReference type="Proteomes" id="UP000663873">
    <property type="component" value="Unassembled WGS sequence"/>
</dbReference>
<organism evidence="2 3">
    <name type="scientific">Rotaria socialis</name>
    <dbReference type="NCBI Taxonomy" id="392032"/>
    <lineage>
        <taxon>Eukaryota</taxon>
        <taxon>Metazoa</taxon>
        <taxon>Spiralia</taxon>
        <taxon>Gnathifera</taxon>
        <taxon>Rotifera</taxon>
        <taxon>Eurotatoria</taxon>
        <taxon>Bdelloidea</taxon>
        <taxon>Philodinida</taxon>
        <taxon>Philodinidae</taxon>
        <taxon>Rotaria</taxon>
    </lineage>
</organism>